<dbReference type="Gene3D" id="2.60.120.1560">
    <property type="match status" value="1"/>
</dbReference>
<feature type="chain" id="PRO_5046854065" description="PA14 domain-containing protein" evidence="2">
    <location>
        <begin position="25"/>
        <end position="442"/>
    </location>
</feature>
<name>A0ABR3YP59_9PEZI</name>
<proteinExistence type="predicted"/>
<dbReference type="EMBL" id="JAWCUI010000071">
    <property type="protein sequence ID" value="KAL1889665.1"/>
    <property type="molecule type" value="Genomic_DNA"/>
</dbReference>
<feature type="domain" description="PA14" evidence="3">
    <location>
        <begin position="267"/>
        <end position="431"/>
    </location>
</feature>
<reference evidence="4 5" key="1">
    <citation type="journal article" date="2024" name="IMA Fungus">
        <title>IMA Genome - F19 : A genome assembly and annotation guide to empower mycologists, including annotated draft genome sequences of Ceratocystis pirilliformis, Diaporthe australafricana, Fusarium ophioides, Paecilomyces lecythidis, and Sporothrix stenoceras.</title>
        <authorList>
            <person name="Aylward J."/>
            <person name="Wilson A.M."/>
            <person name="Visagie C.M."/>
            <person name="Spraker J."/>
            <person name="Barnes I."/>
            <person name="Buitendag C."/>
            <person name="Ceriani C."/>
            <person name="Del Mar Angel L."/>
            <person name="du Plessis D."/>
            <person name="Fuchs T."/>
            <person name="Gasser K."/>
            <person name="Kramer D."/>
            <person name="Li W."/>
            <person name="Munsamy K."/>
            <person name="Piso A."/>
            <person name="Price J.L."/>
            <person name="Sonnekus B."/>
            <person name="Thomas C."/>
            <person name="van der Nest A."/>
            <person name="van Dijk A."/>
            <person name="van Heerden A."/>
            <person name="van Vuuren N."/>
            <person name="Yilmaz N."/>
            <person name="Duong T.A."/>
            <person name="van der Merwe N.A."/>
            <person name="Wingfield M.J."/>
            <person name="Wingfield B.D."/>
        </authorList>
    </citation>
    <scope>NUCLEOTIDE SEQUENCE [LARGE SCALE GENOMIC DNA]</scope>
    <source>
        <strain evidence="4 5">CMW 5346</strain>
    </source>
</reference>
<gene>
    <name evidence="4" type="ORF">Sste5346_008784</name>
</gene>
<evidence type="ECO:0000259" key="3">
    <source>
        <dbReference type="PROSITE" id="PS51820"/>
    </source>
</evidence>
<accession>A0ABR3YP59</accession>
<keyword evidence="2" id="KW-0732">Signal</keyword>
<evidence type="ECO:0000256" key="2">
    <source>
        <dbReference type="SAM" id="SignalP"/>
    </source>
</evidence>
<comment type="caution">
    <text evidence="4">The sequence shown here is derived from an EMBL/GenBank/DDBJ whole genome shotgun (WGS) entry which is preliminary data.</text>
</comment>
<evidence type="ECO:0000313" key="4">
    <source>
        <dbReference type="EMBL" id="KAL1889665.1"/>
    </source>
</evidence>
<dbReference type="Proteomes" id="UP001583186">
    <property type="component" value="Unassembled WGS sequence"/>
</dbReference>
<dbReference type="PROSITE" id="PS51820">
    <property type="entry name" value="PA14"/>
    <property type="match status" value="1"/>
</dbReference>
<protein>
    <recommendedName>
        <fullName evidence="3">PA14 domain-containing protein</fullName>
    </recommendedName>
</protein>
<keyword evidence="5" id="KW-1185">Reference proteome</keyword>
<feature type="signal peptide" evidence="2">
    <location>
        <begin position="1"/>
        <end position="24"/>
    </location>
</feature>
<dbReference type="InterPro" id="IPR037524">
    <property type="entry name" value="PA14/GLEYA"/>
</dbReference>
<evidence type="ECO:0000313" key="5">
    <source>
        <dbReference type="Proteomes" id="UP001583186"/>
    </source>
</evidence>
<organism evidence="4 5">
    <name type="scientific">Sporothrix stenoceras</name>
    <dbReference type="NCBI Taxonomy" id="5173"/>
    <lineage>
        <taxon>Eukaryota</taxon>
        <taxon>Fungi</taxon>
        <taxon>Dikarya</taxon>
        <taxon>Ascomycota</taxon>
        <taxon>Pezizomycotina</taxon>
        <taxon>Sordariomycetes</taxon>
        <taxon>Sordariomycetidae</taxon>
        <taxon>Ophiostomatales</taxon>
        <taxon>Ophiostomataceae</taxon>
        <taxon>Sporothrix</taxon>
    </lineage>
</organism>
<dbReference type="Pfam" id="PF10528">
    <property type="entry name" value="GLEYA"/>
    <property type="match status" value="1"/>
</dbReference>
<feature type="region of interest" description="Disordered" evidence="1">
    <location>
        <begin position="147"/>
        <end position="170"/>
    </location>
</feature>
<sequence>MLHYNGLVKVILGLLPLTALPVHAGPCRPGKDAFCITHSDVLSSLKIDNTATAFCLNVLSISTATVESTVSVTPSASIDVVSSTFTASTVTSTFVSEDLQSSEATVTSTEVSFSTSTTTLTTSTVTYSCLDSAFTAKVVSPVQSALSQPSFPDKRSQPSSVSGPDAPAGLPDDWTPEAITAICSCLSLPTPTKTNVVTISLEPSIEVATSIVTYTPRATVTSSFVSVSTSTYTSVAVSVSVVIETEYATATTIATNGAAAYRRYFSPYDANLEDAGFTSDDFSPLNPSRPAVLSSGYLASLTFSNWPYGGTDLYLDDGAEFDASQAALLFQGFFVARQSGTYYLSTSGDYIDNYGYLWTGDVSYSTWSDSNAAFKASRTGDGYYGGSTSLSLNEGDAIPIAWLFANGGGAAQSYFVVTSPDGTSTTDTTGFLVPACSANTFA</sequence>
<dbReference type="InterPro" id="IPR018871">
    <property type="entry name" value="GLEYA_adhesin_domain"/>
</dbReference>
<evidence type="ECO:0000256" key="1">
    <source>
        <dbReference type="SAM" id="MobiDB-lite"/>
    </source>
</evidence>